<feature type="region of interest" description="Disordered" evidence="1">
    <location>
        <begin position="1"/>
        <end position="84"/>
    </location>
</feature>
<organism evidence="2 3">
    <name type="scientific">Calocera cornea HHB12733</name>
    <dbReference type="NCBI Taxonomy" id="1353952"/>
    <lineage>
        <taxon>Eukaryota</taxon>
        <taxon>Fungi</taxon>
        <taxon>Dikarya</taxon>
        <taxon>Basidiomycota</taxon>
        <taxon>Agaricomycotina</taxon>
        <taxon>Dacrymycetes</taxon>
        <taxon>Dacrymycetales</taxon>
        <taxon>Dacrymycetaceae</taxon>
        <taxon>Calocera</taxon>
    </lineage>
</organism>
<proteinExistence type="predicted"/>
<dbReference type="EMBL" id="KV423936">
    <property type="protein sequence ID" value="KZT59833.1"/>
    <property type="molecule type" value="Genomic_DNA"/>
</dbReference>
<keyword evidence="3" id="KW-1185">Reference proteome</keyword>
<feature type="compositionally biased region" description="Basic residues" evidence="1">
    <location>
        <begin position="23"/>
        <end position="35"/>
    </location>
</feature>
<dbReference type="Proteomes" id="UP000076842">
    <property type="component" value="Unassembled WGS sequence"/>
</dbReference>
<sequence>MRKDWTCGAQIRGRGQEAVRRIPTARKRGGNRTRTARGAPRDEILSGSPDVREGPSGSNPSDPDDDNDPERRDEAAHTRPGHVQSLDCRHAFAAREYADRAEKVLGASDSLIWQCCVSPAPWHKVVAIDTTSCLMGQESRGRIEARKEEAPGPVARLPPHCHPVAPDAPATLLSRNASPITTDRRLLSVCYC</sequence>
<evidence type="ECO:0000256" key="1">
    <source>
        <dbReference type="SAM" id="MobiDB-lite"/>
    </source>
</evidence>
<gene>
    <name evidence="2" type="ORF">CALCODRAFT_165649</name>
</gene>
<accession>A0A165HWE4</accession>
<dbReference type="InParanoid" id="A0A165HWE4"/>
<protein>
    <submittedName>
        <fullName evidence="2">Uncharacterized protein</fullName>
    </submittedName>
</protein>
<name>A0A165HWE4_9BASI</name>
<evidence type="ECO:0000313" key="2">
    <source>
        <dbReference type="EMBL" id="KZT59833.1"/>
    </source>
</evidence>
<reference evidence="2 3" key="1">
    <citation type="journal article" date="2016" name="Mol. Biol. Evol.">
        <title>Comparative Genomics of Early-Diverging Mushroom-Forming Fungi Provides Insights into the Origins of Lignocellulose Decay Capabilities.</title>
        <authorList>
            <person name="Nagy L.G."/>
            <person name="Riley R."/>
            <person name="Tritt A."/>
            <person name="Adam C."/>
            <person name="Daum C."/>
            <person name="Floudas D."/>
            <person name="Sun H."/>
            <person name="Yadav J.S."/>
            <person name="Pangilinan J."/>
            <person name="Larsson K.H."/>
            <person name="Matsuura K."/>
            <person name="Barry K."/>
            <person name="Labutti K."/>
            <person name="Kuo R."/>
            <person name="Ohm R.A."/>
            <person name="Bhattacharya S.S."/>
            <person name="Shirouzu T."/>
            <person name="Yoshinaga Y."/>
            <person name="Martin F.M."/>
            <person name="Grigoriev I.V."/>
            <person name="Hibbett D.S."/>
        </authorList>
    </citation>
    <scope>NUCLEOTIDE SEQUENCE [LARGE SCALE GENOMIC DNA]</scope>
    <source>
        <strain evidence="2 3">HHB12733</strain>
    </source>
</reference>
<dbReference type="AlphaFoldDB" id="A0A165HWE4"/>
<evidence type="ECO:0000313" key="3">
    <source>
        <dbReference type="Proteomes" id="UP000076842"/>
    </source>
</evidence>